<protein>
    <submittedName>
        <fullName evidence="13">DNA/RNA non-specific endonuclease</fullName>
    </submittedName>
</protein>
<dbReference type="GO" id="GO:0004519">
    <property type="term" value="F:endonuclease activity"/>
    <property type="evidence" value="ECO:0007669"/>
    <property type="project" value="UniProtKB-KW"/>
</dbReference>
<evidence type="ECO:0000256" key="4">
    <source>
        <dbReference type="ARBA" id="ARBA00022723"/>
    </source>
</evidence>
<comment type="cofactor">
    <cofactor evidence="1">
        <name>Mg(2+)</name>
        <dbReference type="ChEBI" id="CHEBI:18420"/>
    </cofactor>
</comment>
<dbReference type="Pfam" id="PF01223">
    <property type="entry name" value="Endonuclease_NS"/>
    <property type="match status" value="1"/>
</dbReference>
<dbReference type="InterPro" id="IPR018524">
    <property type="entry name" value="DNA/RNA_endonuclease_AS"/>
</dbReference>
<evidence type="ECO:0000256" key="5">
    <source>
        <dbReference type="ARBA" id="ARBA00022759"/>
    </source>
</evidence>
<dbReference type="PANTHER" id="PTHR13966:SF5">
    <property type="entry name" value="ENDONUCLEASE G, MITOCHONDRIAL"/>
    <property type="match status" value="1"/>
</dbReference>
<evidence type="ECO:0000256" key="9">
    <source>
        <dbReference type="PIRSR" id="PIRSR640255-2"/>
    </source>
</evidence>
<keyword evidence="10" id="KW-0732">Signal</keyword>
<feature type="signal peptide" evidence="10">
    <location>
        <begin position="1"/>
        <end position="26"/>
    </location>
</feature>
<dbReference type="GO" id="GO:0046872">
    <property type="term" value="F:metal ion binding"/>
    <property type="evidence" value="ECO:0007669"/>
    <property type="project" value="UniProtKB-KW"/>
</dbReference>
<dbReference type="AlphaFoldDB" id="A0A5C7FHN2"/>
<accession>A0A5C7FHN2</accession>
<dbReference type="OrthoDB" id="9811262at2"/>
<dbReference type="InterPro" id="IPR020821">
    <property type="entry name" value="ENPP1-3/EXOG-like_nuc-like"/>
</dbReference>
<dbReference type="SMART" id="SM00892">
    <property type="entry name" value="Endonuclease_NS"/>
    <property type="match status" value="1"/>
</dbReference>
<organism evidence="13 14">
    <name type="scientific">Neolewinella aurantiaca</name>
    <dbReference type="NCBI Taxonomy" id="2602767"/>
    <lineage>
        <taxon>Bacteria</taxon>
        <taxon>Pseudomonadati</taxon>
        <taxon>Bacteroidota</taxon>
        <taxon>Saprospiria</taxon>
        <taxon>Saprospirales</taxon>
        <taxon>Lewinellaceae</taxon>
        <taxon>Neolewinella</taxon>
    </lineage>
</organism>
<proteinExistence type="inferred from homology"/>
<gene>
    <name evidence="13" type="ORF">FUA23_10910</name>
</gene>
<keyword evidence="4 9" id="KW-0479">Metal-binding</keyword>
<evidence type="ECO:0000256" key="8">
    <source>
        <dbReference type="PIRSR" id="PIRSR640255-1"/>
    </source>
</evidence>
<keyword evidence="14" id="KW-1185">Reference proteome</keyword>
<evidence type="ECO:0000259" key="12">
    <source>
        <dbReference type="SMART" id="SM00892"/>
    </source>
</evidence>
<evidence type="ECO:0000313" key="14">
    <source>
        <dbReference type="Proteomes" id="UP000321907"/>
    </source>
</evidence>
<keyword evidence="5 13" id="KW-0255">Endonuclease</keyword>
<dbReference type="PROSITE" id="PS01070">
    <property type="entry name" value="NUCLEASE_NON_SPEC"/>
    <property type="match status" value="1"/>
</dbReference>
<dbReference type="SUPFAM" id="SSF54060">
    <property type="entry name" value="His-Me finger endonucleases"/>
    <property type="match status" value="1"/>
</dbReference>
<dbReference type="InterPro" id="IPR044925">
    <property type="entry name" value="His-Me_finger_sf"/>
</dbReference>
<dbReference type="SMART" id="SM00477">
    <property type="entry name" value="NUC"/>
    <property type="match status" value="1"/>
</dbReference>
<dbReference type="Proteomes" id="UP000321907">
    <property type="component" value="Unassembled WGS sequence"/>
</dbReference>
<feature type="domain" description="DNA/RNA non-specific endonuclease/pyrophosphatase/phosphodiesterase" evidence="12">
    <location>
        <begin position="78"/>
        <end position="294"/>
    </location>
</feature>
<comment type="similarity">
    <text evidence="2">Belongs to the DNA/RNA non-specific endonuclease family.</text>
</comment>
<keyword evidence="3" id="KW-0540">Nuclease</keyword>
<feature type="domain" description="ENPP1-3/EXOG-like endonuclease/phosphodiesterase" evidence="11">
    <location>
        <begin position="79"/>
        <end position="293"/>
    </location>
</feature>
<sequence>MKKSLPMAIKFRLLLVLILSSFVASGQTIDTQLASKENQRRLILQQLDLLDTEIESLKFEQIQADLRSVGLPAGEQVWHSAMVLSYAEEYEQARWVAHIIRPEVTDGRGARTNDFREDPLVATGSAVEADYFLKYLQPPSPQRGSKADSTYIYDGFGYDRGHLAPSADFRWSETATSESYFYSNMSPQVGDFNREGWAKLEGLLRGHVDRNGRQLVVVTGGVLQEGLSVIERGANKVSIPEQYYKVVLDLEAGKAIAFLMPNVKLPYPIEHYAVPVDDVEEVTGLDFFNLVEGQEIMEQEADTKFWIPAVAAGDVDPIYAPSLPRMHFNTVQAKLYMGKGKKITVVGKVVSSRYSQAGHLWFNLDKQYPNQIFSVMIRKENLVNFPGDPKAEFEGKVIAVTGEVSKFGESAVMVVDGEEQLSLFAR</sequence>
<dbReference type="GO" id="GO:0016787">
    <property type="term" value="F:hydrolase activity"/>
    <property type="evidence" value="ECO:0007669"/>
    <property type="project" value="UniProtKB-KW"/>
</dbReference>
<evidence type="ECO:0000256" key="1">
    <source>
        <dbReference type="ARBA" id="ARBA00001946"/>
    </source>
</evidence>
<reference evidence="13 14" key="1">
    <citation type="submission" date="2019-08" db="EMBL/GenBank/DDBJ databases">
        <title>Lewinella sp. strain SSH13 Genome sequencing and assembly.</title>
        <authorList>
            <person name="Kim I."/>
        </authorList>
    </citation>
    <scope>NUCLEOTIDE SEQUENCE [LARGE SCALE GENOMIC DNA]</scope>
    <source>
        <strain evidence="13 14">SSH13</strain>
    </source>
</reference>
<dbReference type="CDD" id="cd00091">
    <property type="entry name" value="NUC"/>
    <property type="match status" value="1"/>
</dbReference>
<keyword evidence="6" id="KW-0378">Hydrolase</keyword>
<feature type="active site" description="Proton acceptor" evidence="8">
    <location>
        <position position="162"/>
    </location>
</feature>
<evidence type="ECO:0000313" key="13">
    <source>
        <dbReference type="EMBL" id="TXF89253.1"/>
    </source>
</evidence>
<feature type="binding site" evidence="9">
    <location>
        <position position="193"/>
    </location>
    <ligand>
        <name>Mg(2+)</name>
        <dbReference type="ChEBI" id="CHEBI:18420"/>
        <note>catalytic</note>
    </ligand>
</feature>
<evidence type="ECO:0000256" key="7">
    <source>
        <dbReference type="ARBA" id="ARBA00022842"/>
    </source>
</evidence>
<evidence type="ECO:0000259" key="11">
    <source>
        <dbReference type="SMART" id="SM00477"/>
    </source>
</evidence>
<name>A0A5C7FHN2_9BACT</name>
<evidence type="ECO:0000256" key="10">
    <source>
        <dbReference type="SAM" id="SignalP"/>
    </source>
</evidence>
<dbReference type="InterPro" id="IPR040255">
    <property type="entry name" value="Non-specific_endonuclease"/>
</dbReference>
<dbReference type="GO" id="GO:0003676">
    <property type="term" value="F:nucleic acid binding"/>
    <property type="evidence" value="ECO:0007669"/>
    <property type="project" value="InterPro"/>
</dbReference>
<feature type="chain" id="PRO_5022687862" evidence="10">
    <location>
        <begin position="27"/>
        <end position="426"/>
    </location>
</feature>
<dbReference type="InterPro" id="IPR044929">
    <property type="entry name" value="DNA/RNA_non-sp_Endonuclease_sf"/>
</dbReference>
<dbReference type="EMBL" id="VOXD01000015">
    <property type="protein sequence ID" value="TXF89253.1"/>
    <property type="molecule type" value="Genomic_DNA"/>
</dbReference>
<evidence type="ECO:0000256" key="2">
    <source>
        <dbReference type="ARBA" id="ARBA00010052"/>
    </source>
</evidence>
<evidence type="ECO:0000256" key="6">
    <source>
        <dbReference type="ARBA" id="ARBA00022801"/>
    </source>
</evidence>
<evidence type="ECO:0000256" key="3">
    <source>
        <dbReference type="ARBA" id="ARBA00022722"/>
    </source>
</evidence>
<dbReference type="Gene3D" id="3.40.570.10">
    <property type="entry name" value="Extracellular Endonuclease, subunit A"/>
    <property type="match status" value="1"/>
</dbReference>
<keyword evidence="7" id="KW-0460">Magnesium</keyword>
<dbReference type="PANTHER" id="PTHR13966">
    <property type="entry name" value="ENDONUCLEASE RELATED"/>
    <property type="match status" value="1"/>
</dbReference>
<comment type="caution">
    <text evidence="13">The sequence shown here is derived from an EMBL/GenBank/DDBJ whole genome shotgun (WGS) entry which is preliminary data.</text>
</comment>
<dbReference type="InterPro" id="IPR001604">
    <property type="entry name" value="Endo_G_ENPP1-like_dom"/>
</dbReference>